<feature type="compositionally biased region" description="Basic and acidic residues" evidence="1">
    <location>
        <begin position="232"/>
        <end position="255"/>
    </location>
</feature>
<reference evidence="2" key="1">
    <citation type="submission" date="2021-03" db="EMBL/GenBank/DDBJ databases">
        <title>Draft genome sequence of rust myrtle Austropuccinia psidii MF-1, a brazilian biotype.</title>
        <authorList>
            <person name="Quecine M.C."/>
            <person name="Pachon D.M.R."/>
            <person name="Bonatelli M.L."/>
            <person name="Correr F.H."/>
            <person name="Franceschini L.M."/>
            <person name="Leite T.F."/>
            <person name="Margarido G.R.A."/>
            <person name="Almeida C.A."/>
            <person name="Ferrarezi J.A."/>
            <person name="Labate C.A."/>
        </authorList>
    </citation>
    <scope>NUCLEOTIDE SEQUENCE</scope>
    <source>
        <strain evidence="2">MF-1</strain>
    </source>
</reference>
<dbReference type="EMBL" id="AVOT02010270">
    <property type="protein sequence ID" value="MBW0489813.1"/>
    <property type="molecule type" value="Genomic_DNA"/>
</dbReference>
<feature type="non-terminal residue" evidence="2">
    <location>
        <position position="1"/>
    </location>
</feature>
<protein>
    <submittedName>
        <fullName evidence="2">Uncharacterized protein</fullName>
    </submittedName>
</protein>
<sequence length="255" mass="29166">VGLPPPSRRRVKIRGCDKTHSGKIYCNPHIMANSPKLPELSKLKLEELEDDSVAREDKQAKILHRFLVIADSNRPQLQIDGSNFNVWLRNMIHAWTTCFIGDEEYFTINEKDKDYRQNLVALSFIRNSVELQLFDSILSRLIMLNARMHSIALGKAIEAIENQIGALYSNKIMTLSIFFSVPHLWEQITAALDTRLAANTSVRIQSEDILDMVQQMSHSSPKSLAKSSLHLSKMDASSRHAERYKEKHQESTPQR</sequence>
<gene>
    <name evidence="2" type="ORF">O181_029528</name>
</gene>
<dbReference type="AlphaFoldDB" id="A0A9Q3CTP7"/>
<organism evidence="2 3">
    <name type="scientific">Austropuccinia psidii MF-1</name>
    <dbReference type="NCBI Taxonomy" id="1389203"/>
    <lineage>
        <taxon>Eukaryota</taxon>
        <taxon>Fungi</taxon>
        <taxon>Dikarya</taxon>
        <taxon>Basidiomycota</taxon>
        <taxon>Pucciniomycotina</taxon>
        <taxon>Pucciniomycetes</taxon>
        <taxon>Pucciniales</taxon>
        <taxon>Sphaerophragmiaceae</taxon>
        <taxon>Austropuccinia</taxon>
    </lineage>
</organism>
<evidence type="ECO:0000313" key="2">
    <source>
        <dbReference type="EMBL" id="MBW0489813.1"/>
    </source>
</evidence>
<proteinExistence type="predicted"/>
<accession>A0A9Q3CTP7</accession>
<comment type="caution">
    <text evidence="2">The sequence shown here is derived from an EMBL/GenBank/DDBJ whole genome shotgun (WGS) entry which is preliminary data.</text>
</comment>
<dbReference type="OrthoDB" id="2518964at2759"/>
<name>A0A9Q3CTP7_9BASI</name>
<dbReference type="Proteomes" id="UP000765509">
    <property type="component" value="Unassembled WGS sequence"/>
</dbReference>
<evidence type="ECO:0000256" key="1">
    <source>
        <dbReference type="SAM" id="MobiDB-lite"/>
    </source>
</evidence>
<feature type="region of interest" description="Disordered" evidence="1">
    <location>
        <begin position="219"/>
        <end position="255"/>
    </location>
</feature>
<feature type="compositionally biased region" description="Low complexity" evidence="1">
    <location>
        <begin position="219"/>
        <end position="231"/>
    </location>
</feature>
<evidence type="ECO:0000313" key="3">
    <source>
        <dbReference type="Proteomes" id="UP000765509"/>
    </source>
</evidence>
<keyword evidence="3" id="KW-1185">Reference proteome</keyword>